<dbReference type="PROSITE" id="PS00862">
    <property type="entry name" value="OX2_COVAL_FAD"/>
    <property type="match status" value="1"/>
</dbReference>
<dbReference type="InterPro" id="IPR016166">
    <property type="entry name" value="FAD-bd_PCMH"/>
</dbReference>
<dbReference type="InterPro" id="IPR006093">
    <property type="entry name" value="Oxy_OxRdtase_FAD_BS"/>
</dbReference>
<evidence type="ECO:0000313" key="8">
    <source>
        <dbReference type="Proteomes" id="UP001597023"/>
    </source>
</evidence>
<keyword evidence="5" id="KW-0560">Oxidoreductase</keyword>
<accession>A0ABW2WEP6</accession>
<dbReference type="InterPro" id="IPR016169">
    <property type="entry name" value="FAD-bd_PCMH_sub2"/>
</dbReference>
<dbReference type="Gene3D" id="3.30.43.10">
    <property type="entry name" value="Uridine Diphospho-n-acetylenolpyruvylglucosamine Reductase, domain 2"/>
    <property type="match status" value="1"/>
</dbReference>
<dbReference type="PANTHER" id="PTHR42973:SF39">
    <property type="entry name" value="FAD-BINDING PCMH-TYPE DOMAIN-CONTAINING PROTEIN"/>
    <property type="match status" value="1"/>
</dbReference>
<dbReference type="Pfam" id="PF01565">
    <property type="entry name" value="FAD_binding_4"/>
    <property type="match status" value="1"/>
</dbReference>
<sequence>MTSLDHTPDLFALSTIHGPVLRPTDEGYEAEARGFNLAVRHTPDVIVAATGEDDVVTAMRWAAATGTPVAVQSTGHGANAAVPEGLLITTSRMTEVTVDPRARTATIAAGAKWRHVLEAALPHGLSALTGTSTDVGAVGYTVGGGLPVLGRAYGYAADLVRSFRVVTADGTLHTASATEDPDLFWALRGGKGNVGVVTGMTTDLIPVPRLLGGGIHCAGEHAGHLLATWTAWTQTVPDEMCSAFHVLRLPPVPEIPEPLRGGFWSRVAVAWPGDPARGEEILAPLRASVPVEVDTVAEMPSTAVDFIHMEPQDPLPARESCALLRDLPPAAQDAFLRACGPAAPPDYPLPQVGLRHMGAALARPPAHEDALSAARAATHFLEAVGVVPTPEAATATEAALATLHGAMTPYATGHTMVNIHGRPGDAEDRARAWTPETYARLRRAKSAHDPANLLRFGHAVPPAPGQPTA</sequence>
<dbReference type="PROSITE" id="PS51387">
    <property type="entry name" value="FAD_PCMH"/>
    <property type="match status" value="1"/>
</dbReference>
<evidence type="ECO:0000256" key="1">
    <source>
        <dbReference type="ARBA" id="ARBA00001974"/>
    </source>
</evidence>
<evidence type="ECO:0000256" key="3">
    <source>
        <dbReference type="ARBA" id="ARBA00022630"/>
    </source>
</evidence>
<dbReference type="Proteomes" id="UP001597023">
    <property type="component" value="Unassembled WGS sequence"/>
</dbReference>
<keyword evidence="8" id="KW-1185">Reference proteome</keyword>
<dbReference type="Gene3D" id="3.40.462.20">
    <property type="match status" value="1"/>
</dbReference>
<name>A0ABW2WEP6_9ACTN</name>
<dbReference type="SUPFAM" id="SSF56176">
    <property type="entry name" value="FAD-binding/transporter-associated domain-like"/>
    <property type="match status" value="1"/>
</dbReference>
<keyword evidence="3" id="KW-0285">Flavoprotein</keyword>
<dbReference type="Gene3D" id="3.30.465.10">
    <property type="match status" value="1"/>
</dbReference>
<feature type="domain" description="FAD-binding PCMH-type" evidence="6">
    <location>
        <begin position="39"/>
        <end position="207"/>
    </location>
</feature>
<gene>
    <name evidence="7" type="ORF">ACFQZ6_20585</name>
</gene>
<protein>
    <submittedName>
        <fullName evidence="7">FAD-binding oxidoreductase</fullName>
    </submittedName>
</protein>
<keyword evidence="4" id="KW-0274">FAD</keyword>
<evidence type="ECO:0000256" key="2">
    <source>
        <dbReference type="ARBA" id="ARBA00005466"/>
    </source>
</evidence>
<dbReference type="InterPro" id="IPR036318">
    <property type="entry name" value="FAD-bd_PCMH-like_sf"/>
</dbReference>
<dbReference type="InterPro" id="IPR006094">
    <property type="entry name" value="Oxid_FAD_bind_N"/>
</dbReference>
<dbReference type="PANTHER" id="PTHR42973">
    <property type="entry name" value="BINDING OXIDOREDUCTASE, PUTATIVE (AFU_ORTHOLOGUE AFUA_1G17690)-RELATED"/>
    <property type="match status" value="1"/>
</dbReference>
<dbReference type="EMBL" id="JBHTEB010000001">
    <property type="protein sequence ID" value="MFD0316563.1"/>
    <property type="molecule type" value="Genomic_DNA"/>
</dbReference>
<comment type="similarity">
    <text evidence="2">Belongs to the oxygen-dependent FAD-linked oxidoreductase family.</text>
</comment>
<dbReference type="InterPro" id="IPR050416">
    <property type="entry name" value="FAD-linked_Oxidoreductase"/>
</dbReference>
<organism evidence="7 8">
    <name type="scientific">Streptomyces flavalbus</name>
    <dbReference type="NCBI Taxonomy" id="2665155"/>
    <lineage>
        <taxon>Bacteria</taxon>
        <taxon>Bacillati</taxon>
        <taxon>Actinomycetota</taxon>
        <taxon>Actinomycetes</taxon>
        <taxon>Kitasatosporales</taxon>
        <taxon>Streptomycetaceae</taxon>
        <taxon>Streptomyces</taxon>
    </lineage>
</organism>
<dbReference type="InterPro" id="IPR016167">
    <property type="entry name" value="FAD-bd_PCMH_sub1"/>
</dbReference>
<reference evidence="8" key="1">
    <citation type="journal article" date="2019" name="Int. J. Syst. Evol. Microbiol.">
        <title>The Global Catalogue of Microorganisms (GCM) 10K type strain sequencing project: providing services to taxonomists for standard genome sequencing and annotation.</title>
        <authorList>
            <consortium name="The Broad Institute Genomics Platform"/>
            <consortium name="The Broad Institute Genome Sequencing Center for Infectious Disease"/>
            <person name="Wu L."/>
            <person name="Ma J."/>
        </authorList>
    </citation>
    <scope>NUCLEOTIDE SEQUENCE [LARGE SCALE GENOMIC DNA]</scope>
    <source>
        <strain evidence="8">CGMCC 4.7400</strain>
    </source>
</reference>
<comment type="caution">
    <text evidence="7">The sequence shown here is derived from an EMBL/GenBank/DDBJ whole genome shotgun (WGS) entry which is preliminary data.</text>
</comment>
<proteinExistence type="inferred from homology"/>
<evidence type="ECO:0000256" key="5">
    <source>
        <dbReference type="ARBA" id="ARBA00023002"/>
    </source>
</evidence>
<evidence type="ECO:0000313" key="7">
    <source>
        <dbReference type="EMBL" id="MFD0316563.1"/>
    </source>
</evidence>
<evidence type="ECO:0000256" key="4">
    <source>
        <dbReference type="ARBA" id="ARBA00022827"/>
    </source>
</evidence>
<evidence type="ECO:0000259" key="6">
    <source>
        <dbReference type="PROSITE" id="PS51387"/>
    </source>
</evidence>
<dbReference type="RefSeq" id="WP_381611253.1">
    <property type="nucleotide sequence ID" value="NZ_JBHTEB010000001.1"/>
</dbReference>
<comment type="cofactor">
    <cofactor evidence="1">
        <name>FAD</name>
        <dbReference type="ChEBI" id="CHEBI:57692"/>
    </cofactor>
</comment>